<dbReference type="InterPro" id="IPR058407">
    <property type="entry name" value="DUF8094"/>
</dbReference>
<gene>
    <name evidence="4" type="ORF">UFOPK2001_00004</name>
</gene>
<organism evidence="4">
    <name type="scientific">freshwater metagenome</name>
    <dbReference type="NCBI Taxonomy" id="449393"/>
    <lineage>
        <taxon>unclassified sequences</taxon>
        <taxon>metagenomes</taxon>
        <taxon>ecological metagenomes</taxon>
    </lineage>
</organism>
<keyword evidence="2" id="KW-1133">Transmembrane helix</keyword>
<evidence type="ECO:0000256" key="2">
    <source>
        <dbReference type="SAM" id="Phobius"/>
    </source>
</evidence>
<evidence type="ECO:0000256" key="1">
    <source>
        <dbReference type="SAM" id="MobiDB-lite"/>
    </source>
</evidence>
<proteinExistence type="predicted"/>
<feature type="transmembrane region" description="Helical" evidence="2">
    <location>
        <begin position="236"/>
        <end position="257"/>
    </location>
</feature>
<evidence type="ECO:0000259" key="3">
    <source>
        <dbReference type="Pfam" id="PF26366"/>
    </source>
</evidence>
<keyword evidence="2" id="KW-0472">Membrane</keyword>
<accession>A0A6J6IGK2</accession>
<name>A0A6J6IGK2_9ZZZZ</name>
<protein>
    <submittedName>
        <fullName evidence="4">Unannotated protein</fullName>
    </submittedName>
</protein>
<sequence length="568" mass="60225">MRLLIAAAVFVVSITLAGLGFAQRTIWAPPASITMTANFDHLSPFAVIPNSTLALHPGKPTITVNGESAGVFISSGREADILAFIGKSSKTELNLSKDQTKIEPKEELGVAAGFSPVGSDLWRDSSVGQDVAKLAVSTRDEAAILIASNGLKSAPGQVEIVWPIYFDLTFSNALLISGLVLLIAGVVLTIWHFSERRRKRGPRRRLPKAPSGPKYKERRKVRFAPKKGRRAAGRNALIIPAGLATIALLSGCSVNQASTEASPTPTSSAAEVAPPVVTEGQLKRILGEVADTATQADASNDKKLLSPRFTGPALALRSVHYYLRSKDNKIAALPAVVATPLSFSLPAASNTWPRNVMAVTDEPGDAALPQLIVLQQKSPRENYQVWYTVRLMPGAKIPAVPSAETGAIPVDAKSLFLKVPPISLPATYGDLINKGASSLSAQLFDISKDEFYKQVSSSQVAQSQNLENGKIAFTHKLGEANVISLSTSQAGALVAVYMTDTYLIRPTKIGTAVGVSGQEALILGANGSTKGVRSIYGNMMLFFVPALSETSKIRLIGVTQGLVSVRGL</sequence>
<dbReference type="Pfam" id="PF26366">
    <property type="entry name" value="DUF8094"/>
    <property type="match status" value="1"/>
</dbReference>
<dbReference type="EMBL" id="CAEZVN010000001">
    <property type="protein sequence ID" value="CAB4623178.1"/>
    <property type="molecule type" value="Genomic_DNA"/>
</dbReference>
<feature type="transmembrane region" description="Helical" evidence="2">
    <location>
        <begin position="173"/>
        <end position="194"/>
    </location>
</feature>
<evidence type="ECO:0000313" key="4">
    <source>
        <dbReference type="EMBL" id="CAB4623178.1"/>
    </source>
</evidence>
<reference evidence="4" key="1">
    <citation type="submission" date="2020-05" db="EMBL/GenBank/DDBJ databases">
        <authorList>
            <person name="Chiriac C."/>
            <person name="Salcher M."/>
            <person name="Ghai R."/>
            <person name="Kavagutti S V."/>
        </authorList>
    </citation>
    <scope>NUCLEOTIDE SEQUENCE</scope>
</reference>
<feature type="region of interest" description="Disordered" evidence="1">
    <location>
        <begin position="199"/>
        <end position="229"/>
    </location>
</feature>
<keyword evidence="2" id="KW-0812">Transmembrane</keyword>
<dbReference type="AlphaFoldDB" id="A0A6J6IGK2"/>
<feature type="compositionally biased region" description="Basic residues" evidence="1">
    <location>
        <begin position="216"/>
        <end position="229"/>
    </location>
</feature>
<feature type="domain" description="DUF8094" evidence="3">
    <location>
        <begin position="275"/>
        <end position="564"/>
    </location>
</feature>